<keyword evidence="5" id="KW-0804">Transcription</keyword>
<accession>A0A7I5E763</accession>
<keyword evidence="6" id="KW-0539">Nucleus</keyword>
<protein>
    <recommendedName>
        <fullName evidence="3">Transcription initiation factor TFIID subunit 8</fullName>
    </recommendedName>
</protein>
<feature type="compositionally biased region" description="Low complexity" evidence="7">
    <location>
        <begin position="397"/>
        <end position="406"/>
    </location>
</feature>
<dbReference type="WBParaSite" id="HCON_00041910-00001">
    <property type="protein sequence ID" value="HCON_00041910-00001"/>
    <property type="gene ID" value="HCON_00041910"/>
</dbReference>
<dbReference type="Pfam" id="PF10406">
    <property type="entry name" value="TAF8_C"/>
    <property type="match status" value="1"/>
</dbReference>
<keyword evidence="9" id="KW-1185">Reference proteome</keyword>
<dbReference type="Gene3D" id="1.10.20.10">
    <property type="entry name" value="Histone, subunit A"/>
    <property type="match status" value="1"/>
</dbReference>
<organism evidence="9 10">
    <name type="scientific">Haemonchus contortus</name>
    <name type="common">Barber pole worm</name>
    <dbReference type="NCBI Taxonomy" id="6289"/>
    <lineage>
        <taxon>Eukaryota</taxon>
        <taxon>Metazoa</taxon>
        <taxon>Ecdysozoa</taxon>
        <taxon>Nematoda</taxon>
        <taxon>Chromadorea</taxon>
        <taxon>Rhabditida</taxon>
        <taxon>Rhabditina</taxon>
        <taxon>Rhabditomorpha</taxon>
        <taxon>Strongyloidea</taxon>
        <taxon>Trichostrongylidae</taxon>
        <taxon>Haemonchus</taxon>
    </lineage>
</organism>
<dbReference type="InterPro" id="IPR037818">
    <property type="entry name" value="TAF8"/>
</dbReference>
<dbReference type="OMA" id="EPHTYIH"/>
<comment type="subcellular location">
    <subcellularLocation>
        <location evidence="1">Nucleus</location>
    </subcellularLocation>
</comment>
<dbReference type="Proteomes" id="UP000025227">
    <property type="component" value="Unplaced"/>
</dbReference>
<feature type="region of interest" description="Disordered" evidence="7">
    <location>
        <begin position="376"/>
        <end position="426"/>
    </location>
</feature>
<feature type="compositionally biased region" description="Acidic residues" evidence="7">
    <location>
        <begin position="322"/>
        <end position="340"/>
    </location>
</feature>
<dbReference type="AlphaFoldDB" id="A0A7I5E763"/>
<evidence type="ECO:0000256" key="2">
    <source>
        <dbReference type="ARBA" id="ARBA00008767"/>
    </source>
</evidence>
<evidence type="ECO:0000313" key="9">
    <source>
        <dbReference type="Proteomes" id="UP000025227"/>
    </source>
</evidence>
<dbReference type="PANTHER" id="PTHR46469:SF1">
    <property type="entry name" value="TRANSCRIPTION INITIATION FACTOR TFIID SUBUNIT 8"/>
    <property type="match status" value="1"/>
</dbReference>
<dbReference type="PANTHER" id="PTHR46469">
    <property type="entry name" value="TRANSCRIPTION INITIATION FACTOR TFIID SUBUNIT 8"/>
    <property type="match status" value="1"/>
</dbReference>
<name>A0A7I5E763_HAECO</name>
<dbReference type="GO" id="GO:0046982">
    <property type="term" value="F:protein heterodimerization activity"/>
    <property type="evidence" value="ECO:0007669"/>
    <property type="project" value="InterPro"/>
</dbReference>
<dbReference type="InterPro" id="IPR019473">
    <property type="entry name" value="TFIID_su8_C"/>
</dbReference>
<proteinExistence type="inferred from homology"/>
<dbReference type="SMART" id="SM00576">
    <property type="entry name" value="BTP"/>
    <property type="match status" value="1"/>
</dbReference>
<comment type="similarity">
    <text evidence="2">Belongs to the TAF8 family.</text>
</comment>
<dbReference type="GO" id="GO:0006367">
    <property type="term" value="P:transcription initiation at RNA polymerase II promoter"/>
    <property type="evidence" value="ECO:0007669"/>
    <property type="project" value="TreeGrafter"/>
</dbReference>
<dbReference type="GO" id="GO:0005669">
    <property type="term" value="C:transcription factor TFIID complex"/>
    <property type="evidence" value="ECO:0007669"/>
    <property type="project" value="InterPro"/>
</dbReference>
<evidence type="ECO:0000256" key="3">
    <source>
        <dbReference type="ARBA" id="ARBA00017307"/>
    </source>
</evidence>
<evidence type="ECO:0000256" key="6">
    <source>
        <dbReference type="ARBA" id="ARBA00023242"/>
    </source>
</evidence>
<sequence length="447" mass="50334">MALYPQNAVFINRRSDVSAPLTTVDPSGYAKISEKSLASGRKIKLDTPESDFNEELDAYANLLEDEAVGSSPAAPVRPIPLGIEAKSDGEIPPEVWPEDDPYEQVIRQSVAAICSSVGFDAIDANILETLAQRLKNYVCSISLGAKLHCEVAGRTVPIATDVWLALADIGHKVDQLPGYLRHLRVTGTIAIAPPRERQEPPLLPPMLVGQSRPHPPYVHEFFPPFPEPHTYIHTEISGEPDLTYEAVRKTAAQRRREMERSLINYMMCMHPHTTLFPQFESKIRNEAKQYLREIERDKEFRRQRKEAIKAGVIEDRYRMGDNESDDSDSDQVSDEDLEEVAETEMNLVLQRIPPTCTVINPMPELRPYMSCLRSDEMKEKGDDDDEDEESDKKENGDGTALGRTRNTGGGGDEGESQGQTYDNPYLRIAQLQRKELKFLRENLESTP</sequence>
<dbReference type="SUPFAM" id="SSF47113">
    <property type="entry name" value="Histone-fold"/>
    <property type="match status" value="1"/>
</dbReference>
<evidence type="ECO:0000256" key="1">
    <source>
        <dbReference type="ARBA" id="ARBA00004123"/>
    </source>
</evidence>
<dbReference type="CDD" id="cd08049">
    <property type="entry name" value="TAF8"/>
    <property type="match status" value="1"/>
</dbReference>
<dbReference type="OrthoDB" id="2193813at2759"/>
<evidence type="ECO:0000256" key="7">
    <source>
        <dbReference type="SAM" id="MobiDB-lite"/>
    </source>
</evidence>
<dbReference type="InterPro" id="IPR006565">
    <property type="entry name" value="BTP"/>
</dbReference>
<evidence type="ECO:0000313" key="10">
    <source>
        <dbReference type="WBParaSite" id="HCON_00041910-00001"/>
    </source>
</evidence>
<feature type="domain" description="Bromodomain associated" evidence="8">
    <location>
        <begin position="99"/>
        <end position="175"/>
    </location>
</feature>
<evidence type="ECO:0000256" key="5">
    <source>
        <dbReference type="ARBA" id="ARBA00023163"/>
    </source>
</evidence>
<feature type="region of interest" description="Disordered" evidence="7">
    <location>
        <begin position="316"/>
        <end position="340"/>
    </location>
</feature>
<evidence type="ECO:0000256" key="4">
    <source>
        <dbReference type="ARBA" id="ARBA00023015"/>
    </source>
</evidence>
<evidence type="ECO:0000259" key="8">
    <source>
        <dbReference type="SMART" id="SM00576"/>
    </source>
</evidence>
<keyword evidence="4" id="KW-0805">Transcription regulation</keyword>
<dbReference type="CDD" id="cd22918">
    <property type="entry name" value="HFD_TAF8"/>
    <property type="match status" value="1"/>
</dbReference>
<dbReference type="InterPro" id="IPR009072">
    <property type="entry name" value="Histone-fold"/>
</dbReference>
<dbReference type="Pfam" id="PF07524">
    <property type="entry name" value="Bromo_TP"/>
    <property type="match status" value="1"/>
</dbReference>
<reference evidence="10" key="1">
    <citation type="submission" date="2020-12" db="UniProtKB">
        <authorList>
            <consortium name="WormBaseParasite"/>
        </authorList>
    </citation>
    <scope>IDENTIFICATION</scope>
    <source>
        <strain evidence="10">MHco3</strain>
    </source>
</reference>